<dbReference type="PRINTS" id="PR00738">
    <property type="entry name" value="GLHYDRLASE20"/>
</dbReference>
<dbReference type="InterPro" id="IPR025705">
    <property type="entry name" value="Beta_hexosaminidase_sua/sub"/>
</dbReference>
<dbReference type="SUPFAM" id="SSF55545">
    <property type="entry name" value="beta-N-acetylhexosaminidase-like domain"/>
    <property type="match status" value="1"/>
</dbReference>
<accession>A0ABT5R2K8</accession>
<gene>
    <name evidence="4" type="ORF">LRP50_15220</name>
</gene>
<dbReference type="Pfam" id="PF00728">
    <property type="entry name" value="Glyco_hydro_20"/>
    <property type="match status" value="1"/>
</dbReference>
<comment type="caution">
    <text evidence="4">The sequence shown here is derived from an EMBL/GenBank/DDBJ whole genome shotgun (WGS) entry which is preliminary data.</text>
</comment>
<dbReference type="InterPro" id="IPR038901">
    <property type="entry name" value="HEXDC-like"/>
</dbReference>
<keyword evidence="2" id="KW-0378">Hydrolase</keyword>
<sequence>MAMIFPLPKRYLAGYSTKNVSISAFASSCPVSFGAKVNLTTLNYQHDDSLPKQGYRISIADGCLLVDYSDLHGIRYAHLAINQLIEQKAILRDDIIIEDWPDFPTRSVLVDISRDRVPTMATLKRLIEYFSHLRFNQLQLYTEHTFAYQKHARVWADYSPITSEEIREIDAYCQSLGIELVANQACFGHMEKWLNHPEYHHLAEQTSGFTDQRGDFREGAFGLNPISPQTEVFIDELLSELLPNFSSNTININFDETMDLGENASKSACEIFGKGKVYLTYLNKIISLAKSKGKQSQIFSDMLFRYPNLIDQLPNDLTLLNWGYEPDHPFDAEHKQLALFGYPFHVVVSTDCFASVSGRWHAAVSHMRKAAKSAKRFGAEGYMVTEWGDMGHGQQFAMPIPAYAFGAAMAWGEEQQLDSNVSQAVKWFYPDAKQVEVDALIALQDIYLVTGVQTPNCAFFGPVLFDQHSRRHIKRATGIKSHTLDLAMNELTQWRQKLEPLRASELTPDLLWTIDALEIACQIVQGYADENHRQIEDFSAERKSALRPKIQTLLDTYRQLWTEYYRPGGVNQSSGRLSYLLSLLDESPTTQHSTEAVH</sequence>
<reference evidence="4" key="1">
    <citation type="submission" date="2021-12" db="EMBL/GenBank/DDBJ databases">
        <title>Enterovibrio ZSDZ35 sp. nov. and Enterovibrio ZSDZ42 sp. nov., isolated from coastal seawater in Qingdao.</title>
        <authorList>
            <person name="Zhang P."/>
        </authorList>
    </citation>
    <scope>NUCLEOTIDE SEQUENCE</scope>
    <source>
        <strain evidence="4">ZSDZ42</strain>
    </source>
</reference>
<comment type="similarity">
    <text evidence="1">Belongs to the glycosyl hydrolase 20 family.</text>
</comment>
<dbReference type="SUPFAM" id="SSF51445">
    <property type="entry name" value="(Trans)glycosidases"/>
    <property type="match status" value="1"/>
</dbReference>
<organism evidence="4 5">
    <name type="scientific">Enterovibrio gelatinilyticus</name>
    <dbReference type="NCBI Taxonomy" id="2899819"/>
    <lineage>
        <taxon>Bacteria</taxon>
        <taxon>Pseudomonadati</taxon>
        <taxon>Pseudomonadota</taxon>
        <taxon>Gammaproteobacteria</taxon>
        <taxon>Vibrionales</taxon>
        <taxon>Vibrionaceae</taxon>
        <taxon>Enterovibrio</taxon>
    </lineage>
</organism>
<dbReference type="RefSeq" id="WP_274165311.1">
    <property type="nucleotide sequence ID" value="NZ_JAJUBC010000017.1"/>
</dbReference>
<dbReference type="PANTHER" id="PTHR21040:SF8">
    <property type="entry name" value="BCDNA.GH04120"/>
    <property type="match status" value="1"/>
</dbReference>
<dbReference type="Proteomes" id="UP001149400">
    <property type="component" value="Unassembled WGS sequence"/>
</dbReference>
<dbReference type="InterPro" id="IPR017853">
    <property type="entry name" value="GH"/>
</dbReference>
<evidence type="ECO:0000313" key="4">
    <source>
        <dbReference type="EMBL" id="MDD1794484.1"/>
    </source>
</evidence>
<dbReference type="InterPro" id="IPR015883">
    <property type="entry name" value="Glyco_hydro_20_cat"/>
</dbReference>
<evidence type="ECO:0000313" key="5">
    <source>
        <dbReference type="Proteomes" id="UP001149400"/>
    </source>
</evidence>
<proteinExistence type="inferred from homology"/>
<name>A0ABT5R2K8_9GAMM</name>
<evidence type="ECO:0000259" key="3">
    <source>
        <dbReference type="Pfam" id="PF00728"/>
    </source>
</evidence>
<feature type="domain" description="Glycoside hydrolase family 20 catalytic" evidence="3">
    <location>
        <begin position="103"/>
        <end position="339"/>
    </location>
</feature>
<dbReference type="PANTHER" id="PTHR21040">
    <property type="entry name" value="BCDNA.GH04120"/>
    <property type="match status" value="1"/>
</dbReference>
<dbReference type="Gene3D" id="3.20.20.80">
    <property type="entry name" value="Glycosidases"/>
    <property type="match status" value="1"/>
</dbReference>
<dbReference type="EMBL" id="JAJUBC010000017">
    <property type="protein sequence ID" value="MDD1794484.1"/>
    <property type="molecule type" value="Genomic_DNA"/>
</dbReference>
<dbReference type="InterPro" id="IPR029018">
    <property type="entry name" value="Hex-like_dom2"/>
</dbReference>
<evidence type="ECO:0000256" key="1">
    <source>
        <dbReference type="ARBA" id="ARBA00006285"/>
    </source>
</evidence>
<keyword evidence="5" id="KW-1185">Reference proteome</keyword>
<protein>
    <submittedName>
        <fullName evidence="4">Family 20 glycosylhydrolase</fullName>
    </submittedName>
</protein>
<evidence type="ECO:0000256" key="2">
    <source>
        <dbReference type="ARBA" id="ARBA00022801"/>
    </source>
</evidence>